<protein>
    <submittedName>
        <fullName evidence="2">Cell surface hydrolase</fullName>
    </submittedName>
</protein>
<keyword evidence="1" id="KW-0812">Transmembrane</keyword>
<evidence type="ECO:0000313" key="2">
    <source>
        <dbReference type="EMBL" id="GAP00316.1"/>
    </source>
</evidence>
<dbReference type="EMBL" id="DF968005">
    <property type="protein sequence ID" value="GAP00316.1"/>
    <property type="molecule type" value="Genomic_DNA"/>
</dbReference>
<evidence type="ECO:0000256" key="1">
    <source>
        <dbReference type="SAM" id="Phobius"/>
    </source>
</evidence>
<dbReference type="Pfam" id="PF06028">
    <property type="entry name" value="DUF915"/>
    <property type="match status" value="1"/>
</dbReference>
<dbReference type="STRING" id="157463.GCA_001047075_01205"/>
<feature type="transmembrane region" description="Helical" evidence="1">
    <location>
        <begin position="7"/>
        <end position="26"/>
    </location>
</feature>
<dbReference type="Proteomes" id="UP000253891">
    <property type="component" value="Unassembled WGS sequence"/>
</dbReference>
<gene>
    <name evidence="2" type="ORF">FFIC_283330</name>
</gene>
<keyword evidence="2" id="KW-0378">Hydrolase</keyword>
<dbReference type="InterPro" id="IPR029058">
    <property type="entry name" value="AB_hydrolase_fold"/>
</dbReference>
<name>A0A0K8MID3_9LACO</name>
<keyword evidence="1" id="KW-0472">Membrane</keyword>
<reference evidence="2 3" key="1">
    <citation type="journal article" date="2015" name="BMC Genomics">
        <title>Comparative genomics of Fructobacillus spp. and Leuconostoc spp. reveals niche-specific evolution of Fructobacillus spp.</title>
        <authorList>
            <person name="Endo A."/>
            <person name="Tanizawa Y."/>
            <person name="Tanaka N."/>
            <person name="Maeno S."/>
            <person name="Kumar H."/>
            <person name="Shiwa Y."/>
            <person name="Okada S."/>
            <person name="Yoshikawa H."/>
            <person name="Dicks L."/>
            <person name="Nakagawa J."/>
            <person name="Arita M."/>
        </authorList>
    </citation>
    <scope>NUCLEOTIDE SEQUENCE [LARGE SCALE GENOMIC DNA]</scope>
    <source>
        <strain evidence="2 3">JCM 12225</strain>
    </source>
</reference>
<organism evidence="2 3">
    <name type="scientific">Fructobacillus ficulneus</name>
    <dbReference type="NCBI Taxonomy" id="157463"/>
    <lineage>
        <taxon>Bacteria</taxon>
        <taxon>Bacillati</taxon>
        <taxon>Bacillota</taxon>
        <taxon>Bacilli</taxon>
        <taxon>Lactobacillales</taxon>
        <taxon>Lactobacillaceae</taxon>
        <taxon>Fructobacillus</taxon>
    </lineage>
</organism>
<evidence type="ECO:0000313" key="3">
    <source>
        <dbReference type="Proteomes" id="UP000253891"/>
    </source>
</evidence>
<dbReference type="Gene3D" id="3.40.50.1820">
    <property type="entry name" value="alpha/beta hydrolase"/>
    <property type="match status" value="1"/>
</dbReference>
<dbReference type="SUPFAM" id="SSF53474">
    <property type="entry name" value="alpha/beta-Hydrolases"/>
    <property type="match status" value="1"/>
</dbReference>
<keyword evidence="1" id="KW-1133">Transmembrane helix</keyword>
<keyword evidence="3" id="KW-1185">Reference proteome</keyword>
<dbReference type="RefSeq" id="WP_061993620.1">
    <property type="nucleotide sequence ID" value="NZ_DF968005.1"/>
</dbReference>
<dbReference type="InterPro" id="IPR010315">
    <property type="entry name" value="DUF915_hydro-like"/>
</dbReference>
<proteinExistence type="predicted"/>
<sequence>MKYKKTLIGTLIVLIIGGIWLTFSLLTANQTSRPHSESGPKPTQATVFFHGYGSSRNAEKSMASYLIKNKYSNQTINVTVAKDGSVSMNRPIKAGDKNPLILVEFKNNRNTNTTVMTNWVSTIMQKLHNQGIKSVNMIGHSMGTMAIAFYLLQAEDDQDTMPKVARQISIAGVYNGVLSSAASKSALNDQGEPAKKTELFNHLNGLSTYYQTHHTKVLNIYGNSEGDEESDSTVANNSSKALRYFVQDPSTYKEIEITGKQAQHSKLHENTAVDQDILDFLQDK</sequence>
<dbReference type="GO" id="GO:0016787">
    <property type="term" value="F:hydrolase activity"/>
    <property type="evidence" value="ECO:0007669"/>
    <property type="project" value="UniProtKB-KW"/>
</dbReference>
<accession>A0A0K8MID3</accession>
<dbReference type="OrthoDB" id="503948at2"/>
<dbReference type="AlphaFoldDB" id="A0A0K8MID3"/>